<dbReference type="EC" id="5.2.1.8" evidence="4"/>
<dbReference type="InterPro" id="IPR020892">
    <property type="entry name" value="Cyclophilin-type_PPIase_CS"/>
</dbReference>
<evidence type="ECO:0000259" key="5">
    <source>
        <dbReference type="PROSITE" id="PS50072"/>
    </source>
</evidence>
<comment type="similarity">
    <text evidence="4">Belongs to the cyclophilin-type PPIase family.</text>
</comment>
<evidence type="ECO:0000256" key="2">
    <source>
        <dbReference type="ARBA" id="ARBA00023110"/>
    </source>
</evidence>
<dbReference type="InterPro" id="IPR024936">
    <property type="entry name" value="Cyclophilin-type_PPIase"/>
</dbReference>
<evidence type="ECO:0000313" key="7">
    <source>
        <dbReference type="Proteomes" id="UP000785679"/>
    </source>
</evidence>
<dbReference type="PRINTS" id="PR00153">
    <property type="entry name" value="CSAPPISMRASE"/>
</dbReference>
<dbReference type="PANTHER" id="PTHR11071:SF561">
    <property type="entry name" value="PEPTIDYL-PROLYL CIS-TRANS ISOMERASE D-RELATED"/>
    <property type="match status" value="1"/>
</dbReference>
<evidence type="ECO:0000256" key="3">
    <source>
        <dbReference type="ARBA" id="ARBA00023235"/>
    </source>
</evidence>
<proteinExistence type="inferred from homology"/>
<name>A0A8J8NTP9_HALGN</name>
<dbReference type="InterPro" id="IPR002130">
    <property type="entry name" value="Cyclophilin-type_PPIase_dom"/>
</dbReference>
<sequence>MLEKFKKEKEEDANKITELSQLLRTQNSSRALPRVYFILTIDGYYAGRVVFTLYQDTPITGENFRALCTGEKGRGISGRPLHFKGSTFHRIIPNFIAQGGDFINGDGTGSESIYGLKFKDENFNHKHTRKGLLSMANSGKDANGSQFFITLGPTPQLDGKNIVFGEVEEESLVIIDKLGPIGTPQTGVTKARVVIYECGQVSSEGQQ</sequence>
<dbReference type="Gene3D" id="2.40.100.10">
    <property type="entry name" value="Cyclophilin-like"/>
    <property type="match status" value="1"/>
</dbReference>
<dbReference type="FunFam" id="2.40.100.10:FF:000025">
    <property type="entry name" value="Peptidyl-prolyl cis-trans isomerase CYP19-2"/>
    <property type="match status" value="1"/>
</dbReference>
<comment type="caution">
    <text evidence="6">The sequence shown here is derived from an EMBL/GenBank/DDBJ whole genome shotgun (WGS) entry which is preliminary data.</text>
</comment>
<comment type="catalytic activity">
    <reaction evidence="1 4">
        <text>[protein]-peptidylproline (omega=180) = [protein]-peptidylproline (omega=0)</text>
        <dbReference type="Rhea" id="RHEA:16237"/>
        <dbReference type="Rhea" id="RHEA-COMP:10747"/>
        <dbReference type="Rhea" id="RHEA-COMP:10748"/>
        <dbReference type="ChEBI" id="CHEBI:83833"/>
        <dbReference type="ChEBI" id="CHEBI:83834"/>
        <dbReference type="EC" id="5.2.1.8"/>
    </reaction>
</comment>
<dbReference type="PROSITE" id="PS00170">
    <property type="entry name" value="CSA_PPIASE_1"/>
    <property type="match status" value="1"/>
</dbReference>
<dbReference type="Proteomes" id="UP000785679">
    <property type="component" value="Unassembled WGS sequence"/>
</dbReference>
<keyword evidence="2 4" id="KW-0697">Rotamase</keyword>
<protein>
    <recommendedName>
        <fullName evidence="4">Peptidyl-prolyl cis-trans isomerase</fullName>
        <shortName evidence="4">PPIase</shortName>
        <ecNumber evidence="4">5.2.1.8</ecNumber>
    </recommendedName>
</protein>
<evidence type="ECO:0000256" key="4">
    <source>
        <dbReference type="RuleBase" id="RU363019"/>
    </source>
</evidence>
<gene>
    <name evidence="6" type="ORF">FGO68_gene2088</name>
</gene>
<dbReference type="OrthoDB" id="193499at2759"/>
<dbReference type="PROSITE" id="PS50072">
    <property type="entry name" value="CSA_PPIASE_2"/>
    <property type="match status" value="1"/>
</dbReference>
<dbReference type="PANTHER" id="PTHR11071">
    <property type="entry name" value="PEPTIDYL-PROLYL CIS-TRANS ISOMERASE"/>
    <property type="match status" value="1"/>
</dbReference>
<organism evidence="6 7">
    <name type="scientific">Halteria grandinella</name>
    <dbReference type="NCBI Taxonomy" id="5974"/>
    <lineage>
        <taxon>Eukaryota</taxon>
        <taxon>Sar</taxon>
        <taxon>Alveolata</taxon>
        <taxon>Ciliophora</taxon>
        <taxon>Intramacronucleata</taxon>
        <taxon>Spirotrichea</taxon>
        <taxon>Stichotrichia</taxon>
        <taxon>Sporadotrichida</taxon>
        <taxon>Halteriidae</taxon>
        <taxon>Halteria</taxon>
    </lineage>
</organism>
<evidence type="ECO:0000313" key="6">
    <source>
        <dbReference type="EMBL" id="TNV81323.1"/>
    </source>
</evidence>
<dbReference type="GO" id="GO:0003755">
    <property type="term" value="F:peptidyl-prolyl cis-trans isomerase activity"/>
    <property type="evidence" value="ECO:0007669"/>
    <property type="project" value="UniProtKB-UniRule"/>
</dbReference>
<dbReference type="GO" id="GO:0016018">
    <property type="term" value="F:cyclosporin A binding"/>
    <property type="evidence" value="ECO:0007669"/>
    <property type="project" value="TreeGrafter"/>
</dbReference>
<dbReference type="SUPFAM" id="SSF50891">
    <property type="entry name" value="Cyclophilin-like"/>
    <property type="match status" value="1"/>
</dbReference>
<dbReference type="InterPro" id="IPR029000">
    <property type="entry name" value="Cyclophilin-like_dom_sf"/>
</dbReference>
<dbReference type="EMBL" id="RRYP01006293">
    <property type="protein sequence ID" value="TNV81323.1"/>
    <property type="molecule type" value="Genomic_DNA"/>
</dbReference>
<keyword evidence="3 4" id="KW-0413">Isomerase</keyword>
<dbReference type="Pfam" id="PF00160">
    <property type="entry name" value="Pro_isomerase"/>
    <property type="match status" value="1"/>
</dbReference>
<reference evidence="6" key="1">
    <citation type="submission" date="2019-06" db="EMBL/GenBank/DDBJ databases">
        <authorList>
            <person name="Zheng W."/>
        </authorList>
    </citation>
    <scope>NUCLEOTIDE SEQUENCE</scope>
    <source>
        <strain evidence="6">QDHG01</strain>
    </source>
</reference>
<dbReference type="AlphaFoldDB" id="A0A8J8NTP9"/>
<evidence type="ECO:0000256" key="1">
    <source>
        <dbReference type="ARBA" id="ARBA00000971"/>
    </source>
</evidence>
<feature type="domain" description="PPIase cyclophilin-type" evidence="5">
    <location>
        <begin position="36"/>
        <end position="200"/>
    </location>
</feature>
<comment type="function">
    <text evidence="4">PPIases accelerate the folding of proteins. It catalyzes the cis-trans isomerization of proline imidic peptide bonds in oligopeptides.</text>
</comment>
<keyword evidence="7" id="KW-1185">Reference proteome</keyword>
<dbReference type="GO" id="GO:0006457">
    <property type="term" value="P:protein folding"/>
    <property type="evidence" value="ECO:0007669"/>
    <property type="project" value="InterPro"/>
</dbReference>
<accession>A0A8J8NTP9</accession>
<dbReference type="GO" id="GO:0005737">
    <property type="term" value="C:cytoplasm"/>
    <property type="evidence" value="ECO:0007669"/>
    <property type="project" value="TreeGrafter"/>
</dbReference>
<dbReference type="PIRSF" id="PIRSF001467">
    <property type="entry name" value="Peptidylpro_ismrse"/>
    <property type="match status" value="1"/>
</dbReference>